<dbReference type="Gene3D" id="2.60.40.10">
    <property type="entry name" value="Immunoglobulins"/>
    <property type="match status" value="1"/>
</dbReference>
<dbReference type="InterPro" id="IPR036116">
    <property type="entry name" value="FN3_sf"/>
</dbReference>
<dbReference type="PROSITE" id="PS50853">
    <property type="entry name" value="FN3"/>
    <property type="match status" value="1"/>
</dbReference>
<dbReference type="SUPFAM" id="SSF49265">
    <property type="entry name" value="Fibronectin type III"/>
    <property type="match status" value="1"/>
</dbReference>
<dbReference type="PANTHER" id="PTHR23197">
    <property type="entry name" value="TARSH-RELATED FIBRONECTIN DOMAIN-CONTAINING"/>
    <property type="match status" value="1"/>
</dbReference>
<dbReference type="Pfam" id="PF00041">
    <property type="entry name" value="fn3"/>
    <property type="match status" value="1"/>
</dbReference>
<feature type="domain" description="Fibronectin type-III" evidence="1">
    <location>
        <begin position="1"/>
        <end position="55"/>
    </location>
</feature>
<sequence length="55" mass="5888">MKPFGTKSVTYRGTTTSATIDGLTPGDRYIFKIRGVNRKGQGPQTKAIIVAMPGC</sequence>
<proteinExistence type="predicted"/>
<feature type="non-terminal residue" evidence="2">
    <location>
        <position position="55"/>
    </location>
</feature>
<keyword evidence="3" id="KW-1185">Reference proteome</keyword>
<dbReference type="InterPro" id="IPR013783">
    <property type="entry name" value="Ig-like_fold"/>
</dbReference>
<dbReference type="CDD" id="cd00063">
    <property type="entry name" value="FN3"/>
    <property type="match status" value="1"/>
</dbReference>
<evidence type="ECO:0000313" key="3">
    <source>
        <dbReference type="Proteomes" id="UP001529510"/>
    </source>
</evidence>
<evidence type="ECO:0000313" key="2">
    <source>
        <dbReference type="EMBL" id="KAL0164721.1"/>
    </source>
</evidence>
<dbReference type="EMBL" id="JAMKFB020000020">
    <property type="protein sequence ID" value="KAL0164721.1"/>
    <property type="molecule type" value="Genomic_DNA"/>
</dbReference>
<name>A0ABD0NUU8_CIRMR</name>
<dbReference type="AlphaFoldDB" id="A0ABD0NUU8"/>
<evidence type="ECO:0000259" key="1">
    <source>
        <dbReference type="PROSITE" id="PS50853"/>
    </source>
</evidence>
<accession>A0ABD0NUU8</accession>
<dbReference type="Proteomes" id="UP001529510">
    <property type="component" value="Unassembled WGS sequence"/>
</dbReference>
<protein>
    <recommendedName>
        <fullName evidence="1">Fibronectin type-III domain-containing protein</fullName>
    </recommendedName>
</protein>
<dbReference type="InterPro" id="IPR003961">
    <property type="entry name" value="FN3_dom"/>
</dbReference>
<comment type="caution">
    <text evidence="2">The sequence shown here is derived from an EMBL/GenBank/DDBJ whole genome shotgun (WGS) entry which is preliminary data.</text>
</comment>
<dbReference type="PANTHER" id="PTHR23197:SF8">
    <property type="entry name" value="FIBRONECTIN TYPE III DOMAIN-CONTAINING PROTEIN 1"/>
    <property type="match status" value="1"/>
</dbReference>
<reference evidence="2 3" key="1">
    <citation type="submission" date="2024-05" db="EMBL/GenBank/DDBJ databases">
        <title>Genome sequencing and assembly of Indian major carp, Cirrhinus mrigala (Hamilton, 1822).</title>
        <authorList>
            <person name="Mohindra V."/>
            <person name="Chowdhury L.M."/>
            <person name="Lal K."/>
            <person name="Jena J.K."/>
        </authorList>
    </citation>
    <scope>NUCLEOTIDE SEQUENCE [LARGE SCALE GENOMIC DNA]</scope>
    <source>
        <strain evidence="2">CM1030</strain>
        <tissue evidence="2">Blood</tissue>
    </source>
</reference>
<gene>
    <name evidence="2" type="ORF">M9458_040474</name>
</gene>
<organism evidence="2 3">
    <name type="scientific">Cirrhinus mrigala</name>
    <name type="common">Mrigala</name>
    <dbReference type="NCBI Taxonomy" id="683832"/>
    <lineage>
        <taxon>Eukaryota</taxon>
        <taxon>Metazoa</taxon>
        <taxon>Chordata</taxon>
        <taxon>Craniata</taxon>
        <taxon>Vertebrata</taxon>
        <taxon>Euteleostomi</taxon>
        <taxon>Actinopterygii</taxon>
        <taxon>Neopterygii</taxon>
        <taxon>Teleostei</taxon>
        <taxon>Ostariophysi</taxon>
        <taxon>Cypriniformes</taxon>
        <taxon>Cyprinidae</taxon>
        <taxon>Labeoninae</taxon>
        <taxon>Labeonini</taxon>
        <taxon>Cirrhinus</taxon>
    </lineage>
</organism>